<dbReference type="SUPFAM" id="SSF48403">
    <property type="entry name" value="Ankyrin repeat"/>
    <property type="match status" value="1"/>
</dbReference>
<dbReference type="Proteomes" id="UP000554482">
    <property type="component" value="Unassembled WGS sequence"/>
</dbReference>
<dbReference type="Gene3D" id="1.25.40.20">
    <property type="entry name" value="Ankyrin repeat-containing domain"/>
    <property type="match status" value="1"/>
</dbReference>
<dbReference type="InterPro" id="IPR002110">
    <property type="entry name" value="Ankyrin_rpt"/>
</dbReference>
<proteinExistence type="predicted"/>
<dbReference type="Pfam" id="PF13637">
    <property type="entry name" value="Ank_4"/>
    <property type="match status" value="1"/>
</dbReference>
<protein>
    <submittedName>
        <fullName evidence="1">N-terminal acetyltransferase A, auxiliary subunit</fullName>
    </submittedName>
</protein>
<dbReference type="EMBL" id="JABWDY010004629">
    <property type="protein sequence ID" value="KAF5205034.1"/>
    <property type="molecule type" value="Genomic_DNA"/>
</dbReference>
<reference evidence="1 2" key="1">
    <citation type="submission" date="2020-06" db="EMBL/GenBank/DDBJ databases">
        <title>Transcriptomic and genomic resources for Thalictrum thalictroides and T. hernandezii: Facilitating candidate gene discovery in an emerging model plant lineage.</title>
        <authorList>
            <person name="Arias T."/>
            <person name="Riano-Pachon D.M."/>
            <person name="Di Stilio V.S."/>
        </authorList>
    </citation>
    <scope>NUCLEOTIDE SEQUENCE [LARGE SCALE GENOMIC DNA]</scope>
    <source>
        <strain evidence="2">cv. WT478/WT964</strain>
        <tissue evidence="1">Leaves</tissue>
    </source>
</reference>
<name>A0A7J6X5R6_THATH</name>
<keyword evidence="2" id="KW-1185">Reference proteome</keyword>
<accession>A0A7J6X5R6</accession>
<dbReference type="AlphaFoldDB" id="A0A7J6X5R6"/>
<dbReference type="PANTHER" id="PTHR46224">
    <property type="entry name" value="ANKYRIN REPEAT FAMILY PROTEIN"/>
    <property type="match status" value="1"/>
</dbReference>
<evidence type="ECO:0000313" key="2">
    <source>
        <dbReference type="Proteomes" id="UP000554482"/>
    </source>
</evidence>
<dbReference type="PANTHER" id="PTHR46224:SF67">
    <property type="entry name" value="HSP70-HSP90 ORGANIZING PROTEIN 3-LIKE"/>
    <property type="match status" value="1"/>
</dbReference>
<dbReference type="GO" id="GO:0016740">
    <property type="term" value="F:transferase activity"/>
    <property type="evidence" value="ECO:0007669"/>
    <property type="project" value="UniProtKB-KW"/>
</dbReference>
<sequence length="118" mass="13043">MDDGSGIAKTLASVKDSMNQSAIHIAATEGRVNICKYWINDLKLEVDVQDAKGTTPLHRAILGGHMSTSVYLLEKHLILILQMIMGTLHCAAEKGTLFTYQFNLHKILWNKLYGISTG</sequence>
<organism evidence="1 2">
    <name type="scientific">Thalictrum thalictroides</name>
    <name type="common">Rue-anemone</name>
    <name type="synonym">Anemone thalictroides</name>
    <dbReference type="NCBI Taxonomy" id="46969"/>
    <lineage>
        <taxon>Eukaryota</taxon>
        <taxon>Viridiplantae</taxon>
        <taxon>Streptophyta</taxon>
        <taxon>Embryophyta</taxon>
        <taxon>Tracheophyta</taxon>
        <taxon>Spermatophyta</taxon>
        <taxon>Magnoliopsida</taxon>
        <taxon>Ranunculales</taxon>
        <taxon>Ranunculaceae</taxon>
        <taxon>Thalictroideae</taxon>
        <taxon>Thalictrum</taxon>
    </lineage>
</organism>
<dbReference type="OrthoDB" id="20872at2759"/>
<comment type="caution">
    <text evidence="1">The sequence shown here is derived from an EMBL/GenBank/DDBJ whole genome shotgun (WGS) entry which is preliminary data.</text>
</comment>
<dbReference type="InterPro" id="IPR036770">
    <property type="entry name" value="Ankyrin_rpt-contain_sf"/>
</dbReference>
<keyword evidence="1" id="KW-0808">Transferase</keyword>
<evidence type="ECO:0000313" key="1">
    <source>
        <dbReference type="EMBL" id="KAF5205034.1"/>
    </source>
</evidence>
<dbReference type="InterPro" id="IPR051616">
    <property type="entry name" value="Cul2-RING_E3_ligase_SR"/>
</dbReference>
<gene>
    <name evidence="1" type="ORF">FRX31_005379</name>
</gene>